<keyword evidence="2" id="KW-1185">Reference proteome</keyword>
<evidence type="ECO:0000313" key="1">
    <source>
        <dbReference type="EMBL" id="KAL0098490.1"/>
    </source>
</evidence>
<gene>
    <name evidence="1" type="ORF">PUN28_020446</name>
</gene>
<comment type="caution">
    <text evidence="1">The sequence shown here is derived from an EMBL/GenBank/DDBJ whole genome shotgun (WGS) entry which is preliminary data.</text>
</comment>
<protein>
    <submittedName>
        <fullName evidence="1">Uncharacterized protein</fullName>
    </submittedName>
</protein>
<dbReference type="AlphaFoldDB" id="A0AAW2E8C0"/>
<dbReference type="Proteomes" id="UP001430953">
    <property type="component" value="Unassembled WGS sequence"/>
</dbReference>
<name>A0AAW2E8C0_9HYME</name>
<organism evidence="1 2">
    <name type="scientific">Cardiocondyla obscurior</name>
    <dbReference type="NCBI Taxonomy" id="286306"/>
    <lineage>
        <taxon>Eukaryota</taxon>
        <taxon>Metazoa</taxon>
        <taxon>Ecdysozoa</taxon>
        <taxon>Arthropoda</taxon>
        <taxon>Hexapoda</taxon>
        <taxon>Insecta</taxon>
        <taxon>Pterygota</taxon>
        <taxon>Neoptera</taxon>
        <taxon>Endopterygota</taxon>
        <taxon>Hymenoptera</taxon>
        <taxon>Apocrita</taxon>
        <taxon>Aculeata</taxon>
        <taxon>Formicoidea</taxon>
        <taxon>Formicidae</taxon>
        <taxon>Myrmicinae</taxon>
        <taxon>Cardiocondyla</taxon>
    </lineage>
</organism>
<accession>A0AAW2E8C0</accession>
<dbReference type="EMBL" id="JADYXP020000058">
    <property type="protein sequence ID" value="KAL0098490.1"/>
    <property type="molecule type" value="Genomic_DNA"/>
</dbReference>
<proteinExistence type="predicted"/>
<reference evidence="1 2" key="1">
    <citation type="submission" date="2023-03" db="EMBL/GenBank/DDBJ databases">
        <title>High recombination rates correlate with genetic variation in Cardiocondyla obscurior ants.</title>
        <authorList>
            <person name="Errbii M."/>
        </authorList>
    </citation>
    <scope>NUCLEOTIDE SEQUENCE [LARGE SCALE GENOMIC DNA]</scope>
    <source>
        <strain evidence="1">Alpha-2009</strain>
        <tissue evidence="1">Whole body</tissue>
    </source>
</reference>
<sequence length="266" mass="30250">MCLKIWQKNHRSDVSRCPRNNFSKVLPSPEILTKTEKIFENRQKSSCGDVSKCPRNKFLALSPLTRNKNIDKKQKKILKILQRIIVSDDVSRCPHIDKKRKKNEKSGIDHCAVTSADAHVTIFSVLLSPKTKKILDKKRKKIIDNLATNLRAVSADAHVTIFSVIFTNAKILTKTKKKALGTWQRIFRAVTSVDSRDYFQRSTLTRNITKNESIDNLATNLRAVTRSMQQFFSVLPSPEAEILTNEKICQNLATYHCAVTSADAHM</sequence>
<evidence type="ECO:0000313" key="2">
    <source>
        <dbReference type="Proteomes" id="UP001430953"/>
    </source>
</evidence>